<dbReference type="PANTHER" id="PTHR10515">
    <property type="entry name" value="THYMIDINE PHOSPHORYLASE"/>
    <property type="match status" value="1"/>
</dbReference>
<dbReference type="SUPFAM" id="SSF52418">
    <property type="entry name" value="Nucleoside phosphorylase/phosphoribosyltransferase catalytic domain"/>
    <property type="match status" value="1"/>
</dbReference>
<dbReference type="EMBL" id="LNGE01000005">
    <property type="protein sequence ID" value="KYC46065.1"/>
    <property type="molecule type" value="Genomic_DNA"/>
</dbReference>
<dbReference type="PATRIC" id="fig|1706436.3.peg.276"/>
<keyword evidence="2 6" id="KW-0808">Transferase</keyword>
<dbReference type="SMART" id="SM00941">
    <property type="entry name" value="PYNP_C"/>
    <property type="match status" value="1"/>
</dbReference>
<evidence type="ECO:0000256" key="2">
    <source>
        <dbReference type="ARBA" id="ARBA00022679"/>
    </source>
</evidence>
<dbReference type="EMBL" id="LNJC01000005">
    <property type="protein sequence ID" value="KYC50972.1"/>
    <property type="molecule type" value="Genomic_DNA"/>
</dbReference>
<dbReference type="GO" id="GO:0016763">
    <property type="term" value="F:pentosyltransferase activity"/>
    <property type="evidence" value="ECO:0007669"/>
    <property type="project" value="InterPro"/>
</dbReference>
<dbReference type="SUPFAM" id="SSF54680">
    <property type="entry name" value="Pyrimidine nucleoside phosphorylase C-terminal domain"/>
    <property type="match status" value="1"/>
</dbReference>
<proteinExistence type="predicted"/>
<keyword evidence="1 6" id="KW-0328">Glycosyltransferase</keyword>
<dbReference type="Pfam" id="PF00591">
    <property type="entry name" value="Glycos_transf_3"/>
    <property type="match status" value="1"/>
</dbReference>
<dbReference type="InterPro" id="IPR017713">
    <property type="entry name" value="AMP_phosphorylase"/>
</dbReference>
<dbReference type="EMBL" id="LNGF01000007">
    <property type="protein sequence ID" value="KYC48303.1"/>
    <property type="molecule type" value="Genomic_DNA"/>
</dbReference>
<evidence type="ECO:0000259" key="4">
    <source>
        <dbReference type="SMART" id="SM00941"/>
    </source>
</evidence>
<dbReference type="Gene3D" id="3.90.1170.30">
    <property type="entry name" value="Pyrimidine nucleoside phosphorylase-like, C-terminal domain"/>
    <property type="match status" value="1"/>
</dbReference>
<dbReference type="GO" id="GO:0004645">
    <property type="term" value="F:1,4-alpha-oligoglucan phosphorylase activity"/>
    <property type="evidence" value="ECO:0007669"/>
    <property type="project" value="InterPro"/>
</dbReference>
<accession>A0A150IMN3</accession>
<dbReference type="InterPro" id="IPR013466">
    <property type="entry name" value="Thymidine/AMP_Pase"/>
</dbReference>
<evidence type="ECO:0000313" key="8">
    <source>
        <dbReference type="Proteomes" id="UP000091929"/>
    </source>
</evidence>
<dbReference type="InterPro" id="IPR036566">
    <property type="entry name" value="PYNP-like_C_sf"/>
</dbReference>
<accession>A0A150J159</accession>
<dbReference type="NCBIfam" id="NF003338">
    <property type="entry name" value="PRK04350.1"/>
    <property type="match status" value="1"/>
</dbReference>
<sequence>MELKIKYLDIQETQDIVFLNVKDAIKERIDPGEKIIVKKSDSSYSSSAVLTKNLIPEGFIGIPLEKSKHYNHLENEVVEVLPDVNMELIHISKKKIDGKILTNEEVRKFVGGIISGNIDSVVISSFLTTTQILGTSTKEVEYLTRAMAETGTMIRFDKGPIMDVHSIGGVPGNKTALLTIPIVASAGLYIPKTSSRAITSPAGTADVVEVISPIDFPPEKLKEIVKTTGGCLAWSGVLNLTPADEKIVEVERKLHIDPEPIILASVLSKKYAMGAEFLLIDMPMGEGTKVNTWENARKLASNFTELGSALGMHVEVAVTYGGQPIGNAVGPALEAREALMALERKQSGSLTEKAIGLAAILLELGKKADVGKGKAMARDILESGKALEKFREIIAAQGGQSDIKPEEIPLGKFKETILSEDSGYITKVDNATIVKVAKILGAPFDKGAGLLLNYKVGDRVEKDDIIVELYAESKERLLSAKRFLDYNRIFQTEGMILKRFPGFKVI</sequence>
<evidence type="ECO:0000313" key="9">
    <source>
        <dbReference type="Proteomes" id="UP000092401"/>
    </source>
</evidence>
<dbReference type="NCBIfam" id="TIGR02645">
    <property type="entry name" value="ARCH_P_rylase"/>
    <property type="match status" value="1"/>
</dbReference>
<dbReference type="InterPro" id="IPR013102">
    <property type="entry name" value="PYNP_C"/>
</dbReference>
<dbReference type="InterPro" id="IPR017459">
    <property type="entry name" value="Glycosyl_Trfase_fam3_N_dom"/>
</dbReference>
<dbReference type="InterPro" id="IPR000053">
    <property type="entry name" value="Thymidine/pyrmidine_PPase"/>
</dbReference>
<dbReference type="EC" id="2.4.2.57" evidence="3"/>
<evidence type="ECO:0000313" key="5">
    <source>
        <dbReference type="EMBL" id="KYC46065.1"/>
    </source>
</evidence>
<feature type="domain" description="Pyrimidine nucleoside phosphorylase C-terminal" evidence="4">
    <location>
        <begin position="424"/>
        <end position="490"/>
    </location>
</feature>
<dbReference type="AlphaFoldDB" id="A0A150ITK8"/>
<dbReference type="Pfam" id="PF02885">
    <property type="entry name" value="Glycos_trans_3N"/>
    <property type="match status" value="1"/>
</dbReference>
<reference evidence="8 9" key="1">
    <citation type="journal article" date="2016" name="ISME J.">
        <title>Chasing the elusive Euryarchaeota class WSA2: genomes reveal a uniquely fastidious methyl-reducing methanogen.</title>
        <authorList>
            <person name="Nobu M.K."/>
            <person name="Narihiro T."/>
            <person name="Kuroda K."/>
            <person name="Mei R."/>
            <person name="Liu W.T."/>
        </authorList>
    </citation>
    <scope>NUCLEOTIDE SEQUENCE [LARGE SCALE GENOMIC DNA]</scope>
    <source>
        <strain evidence="5">B03fssc0709_Meth_Bin005</strain>
        <strain evidence="6">B15fssc0709_Meth_Bin003</strain>
        <strain evidence="7">BMIXfssc0709_Meth_Bin006</strain>
    </source>
</reference>
<dbReference type="PATRIC" id="fig|1706437.3.peg.428"/>
<evidence type="ECO:0000313" key="7">
    <source>
        <dbReference type="EMBL" id="KYC50972.1"/>
    </source>
</evidence>
<dbReference type="InterPro" id="IPR036320">
    <property type="entry name" value="Glycosyl_Trfase_fam3_N_dom_sf"/>
</dbReference>
<dbReference type="NCBIfam" id="TIGR03327">
    <property type="entry name" value="AMP_phos"/>
    <property type="match status" value="1"/>
</dbReference>
<dbReference type="SUPFAM" id="SSF47648">
    <property type="entry name" value="Nucleoside phosphorylase/phosphoribosyltransferase N-terminal domain"/>
    <property type="match status" value="1"/>
</dbReference>
<dbReference type="Gene3D" id="3.40.1030.10">
    <property type="entry name" value="Nucleoside phosphorylase/phosphoribosyltransferase catalytic domain"/>
    <property type="match status" value="1"/>
</dbReference>
<comment type="caution">
    <text evidence="6">The sequence shown here is derived from an EMBL/GenBank/DDBJ whole genome shotgun (WGS) entry which is preliminary data.</text>
</comment>
<dbReference type="Gene3D" id="2.40.40.20">
    <property type="match status" value="1"/>
</dbReference>
<dbReference type="GO" id="GO:0005829">
    <property type="term" value="C:cytosol"/>
    <property type="evidence" value="ECO:0007669"/>
    <property type="project" value="TreeGrafter"/>
</dbReference>
<dbReference type="PATRIC" id="fig|1706438.3.peg.394"/>
<dbReference type="InterPro" id="IPR000312">
    <property type="entry name" value="Glycosyl_Trfase_fam3"/>
</dbReference>
<dbReference type="Gene3D" id="1.20.970.50">
    <property type="match status" value="1"/>
</dbReference>
<dbReference type="GO" id="GO:0046125">
    <property type="term" value="P:pyrimidine deoxyribonucleoside metabolic process"/>
    <property type="evidence" value="ECO:0007669"/>
    <property type="project" value="InterPro"/>
</dbReference>
<dbReference type="PANTHER" id="PTHR10515:SF0">
    <property type="entry name" value="THYMIDINE PHOSPHORYLASE"/>
    <property type="match status" value="1"/>
</dbReference>
<evidence type="ECO:0000313" key="6">
    <source>
        <dbReference type="EMBL" id="KYC48303.1"/>
    </source>
</evidence>
<dbReference type="InterPro" id="IPR035902">
    <property type="entry name" value="Nuc_phospho_transferase"/>
</dbReference>
<dbReference type="PROSITE" id="PS00647">
    <property type="entry name" value="THYMID_PHOSPHORYLASE"/>
    <property type="match status" value="1"/>
</dbReference>
<dbReference type="Proteomes" id="UP000091929">
    <property type="component" value="Unassembled WGS sequence"/>
</dbReference>
<evidence type="ECO:0000256" key="1">
    <source>
        <dbReference type="ARBA" id="ARBA00022676"/>
    </source>
</evidence>
<name>A0A150ITK8_9EURY</name>
<dbReference type="GO" id="GO:0006206">
    <property type="term" value="P:pyrimidine nucleobase metabolic process"/>
    <property type="evidence" value="ECO:0007669"/>
    <property type="project" value="InterPro"/>
</dbReference>
<evidence type="ECO:0000256" key="3">
    <source>
        <dbReference type="NCBIfam" id="TIGR03327"/>
    </source>
</evidence>
<organism evidence="6 8">
    <name type="scientific">Candidatus Methanofastidiosum methylothiophilum</name>
    <dbReference type="NCBI Taxonomy" id="1705564"/>
    <lineage>
        <taxon>Archaea</taxon>
        <taxon>Methanobacteriati</taxon>
        <taxon>Methanobacteriota</taxon>
        <taxon>Stenosarchaea group</taxon>
        <taxon>Candidatus Methanofastidiosia</taxon>
        <taxon>Candidatus Methanofastidiosales</taxon>
        <taxon>Candidatus Methanofastidiosaceae</taxon>
        <taxon>Candidatus Methanofastidiosum</taxon>
    </lineage>
</organism>
<dbReference type="Pfam" id="PF07831">
    <property type="entry name" value="PYNP_C"/>
    <property type="match status" value="1"/>
</dbReference>
<protein>
    <recommendedName>
        <fullName evidence="3">AMP phosphorylase</fullName>
        <ecNumber evidence="3">2.4.2.57</ecNumber>
    </recommendedName>
</protein>
<dbReference type="GO" id="GO:0006196">
    <property type="term" value="P:AMP catabolic process"/>
    <property type="evidence" value="ECO:0007669"/>
    <property type="project" value="TreeGrafter"/>
</dbReference>
<gene>
    <name evidence="5" type="ORF">APG10_00276</name>
    <name evidence="6" type="ORF">APG11_00426</name>
    <name evidence="7" type="ORF">APG12_00395</name>
</gene>
<dbReference type="Proteomes" id="UP000092401">
    <property type="component" value="Unassembled WGS sequence"/>
</dbReference>
<dbReference type="InterPro" id="IPR017872">
    <property type="entry name" value="Pyrmidine_PPase_CS"/>
</dbReference>
<dbReference type="Proteomes" id="UP000092403">
    <property type="component" value="Unassembled WGS sequence"/>
</dbReference>
<accession>A0A150ITK8</accession>